<organism evidence="1 2">
    <name type="scientific">Smallanthus sonchifolius</name>
    <dbReference type="NCBI Taxonomy" id="185202"/>
    <lineage>
        <taxon>Eukaryota</taxon>
        <taxon>Viridiplantae</taxon>
        <taxon>Streptophyta</taxon>
        <taxon>Embryophyta</taxon>
        <taxon>Tracheophyta</taxon>
        <taxon>Spermatophyta</taxon>
        <taxon>Magnoliopsida</taxon>
        <taxon>eudicotyledons</taxon>
        <taxon>Gunneridae</taxon>
        <taxon>Pentapetalae</taxon>
        <taxon>asterids</taxon>
        <taxon>campanulids</taxon>
        <taxon>Asterales</taxon>
        <taxon>Asteraceae</taxon>
        <taxon>Asteroideae</taxon>
        <taxon>Heliantheae alliance</taxon>
        <taxon>Millerieae</taxon>
        <taxon>Smallanthus</taxon>
    </lineage>
</organism>
<name>A0ACB9JK21_9ASTR</name>
<reference evidence="1 2" key="2">
    <citation type="journal article" date="2022" name="Mol. Ecol. Resour.">
        <title>The genomes of chicory, endive, great burdock and yacon provide insights into Asteraceae paleo-polyploidization history and plant inulin production.</title>
        <authorList>
            <person name="Fan W."/>
            <person name="Wang S."/>
            <person name="Wang H."/>
            <person name="Wang A."/>
            <person name="Jiang F."/>
            <person name="Liu H."/>
            <person name="Zhao H."/>
            <person name="Xu D."/>
            <person name="Zhang Y."/>
        </authorList>
    </citation>
    <scope>NUCLEOTIDE SEQUENCE [LARGE SCALE GENOMIC DNA]</scope>
    <source>
        <strain evidence="2">cv. Yunnan</strain>
        <tissue evidence="1">Leaves</tissue>
    </source>
</reference>
<comment type="caution">
    <text evidence="1">The sequence shown here is derived from an EMBL/GenBank/DDBJ whole genome shotgun (WGS) entry which is preliminary data.</text>
</comment>
<sequence>MTQGSTGDPRSSEAMQPGLLDCLGLIGSKARAMKMGIGNCGLEDKGPRLKAKSKSLKLASHTRKKKVGKERWTMEIGSGRMKKRVMMGRGESNLGMRGEIREGIK</sequence>
<keyword evidence="2" id="KW-1185">Reference proteome</keyword>
<proteinExistence type="predicted"/>
<reference evidence="2" key="1">
    <citation type="journal article" date="2022" name="Mol. Ecol. Resour.">
        <title>The genomes of chicory, endive, great burdock and yacon provide insights into Asteraceae palaeo-polyploidization history and plant inulin production.</title>
        <authorList>
            <person name="Fan W."/>
            <person name="Wang S."/>
            <person name="Wang H."/>
            <person name="Wang A."/>
            <person name="Jiang F."/>
            <person name="Liu H."/>
            <person name="Zhao H."/>
            <person name="Xu D."/>
            <person name="Zhang Y."/>
        </authorList>
    </citation>
    <scope>NUCLEOTIDE SEQUENCE [LARGE SCALE GENOMIC DNA]</scope>
    <source>
        <strain evidence="2">cv. Yunnan</strain>
    </source>
</reference>
<gene>
    <name evidence="1" type="ORF">L1987_08035</name>
</gene>
<accession>A0ACB9JK21</accession>
<evidence type="ECO:0000313" key="2">
    <source>
        <dbReference type="Proteomes" id="UP001056120"/>
    </source>
</evidence>
<dbReference type="EMBL" id="CM042020">
    <property type="protein sequence ID" value="KAI3820487.1"/>
    <property type="molecule type" value="Genomic_DNA"/>
</dbReference>
<evidence type="ECO:0000313" key="1">
    <source>
        <dbReference type="EMBL" id="KAI3820487.1"/>
    </source>
</evidence>
<dbReference type="Proteomes" id="UP001056120">
    <property type="component" value="Linkage Group LG03"/>
</dbReference>
<protein>
    <submittedName>
        <fullName evidence="1">Uncharacterized protein</fullName>
    </submittedName>
</protein>